<evidence type="ECO:0000256" key="11">
    <source>
        <dbReference type="PROSITE-ProRule" id="PRU10055"/>
    </source>
</evidence>
<sequence length="453" mass="50102">MGLRFPPGFLFGSATSAFQIEGAAHEGGKQDSIWDVFCRVPGAVVNGENADIACDHYHRYADDVALMAKLGLDTYRFSTSWPRVLDGDQVLSAGMDFYSRLVDELLAKGIKPWLTLYHWDLPAVLPGGWTNRDTAKRFVDYAMAMHDRLGDRVRTWTTLNEPWCSSFLSYAAGVHAPGQTDIADSIRAAHHLLLAHGWATEALREADPEAELGITLNFTPALPAERTAADLDVVRRVNGTANRFFVEPIIDGEYPIDVRDDLAEYWPDDLVVDGDLAAISTPIDVLGVNYYTTNVFRAGEIEAGPTPHIAAPDAVQVVRDLPQTEMGWEIDPDGLRDLLTWLHDEYTGPAEVALVITENGAAFDDQPDADGYVDDTNTRVDYLRRHLTAVHQAIEAGADVRGYLAWSLMDNFEWALGYDKRFGLVAVDANLRRVPKASADWYGHVARTATLPD</sequence>
<evidence type="ECO:0000256" key="5">
    <source>
        <dbReference type="ARBA" id="ARBA00023001"/>
    </source>
</evidence>
<dbReference type="InterPro" id="IPR017853">
    <property type="entry name" value="GH"/>
</dbReference>
<dbReference type="PANTHER" id="PTHR10353:SF36">
    <property type="entry name" value="LP05116P"/>
    <property type="match status" value="1"/>
</dbReference>
<dbReference type="SUPFAM" id="SSF51445">
    <property type="entry name" value="(Trans)glycosidases"/>
    <property type="match status" value="1"/>
</dbReference>
<dbReference type="NCBIfam" id="TIGR03356">
    <property type="entry name" value="BGL"/>
    <property type="match status" value="1"/>
</dbReference>
<feature type="binding site" evidence="10">
    <location>
        <position position="406"/>
    </location>
    <ligand>
        <name>substrate</name>
    </ligand>
</feature>
<dbReference type="RefSeq" id="WP_105187511.1">
    <property type="nucleotide sequence ID" value="NZ_BAAAGO010000018.1"/>
</dbReference>
<keyword evidence="8" id="KW-0624">Polysaccharide degradation</keyword>
<dbReference type="PANTHER" id="PTHR10353">
    <property type="entry name" value="GLYCOSYL HYDROLASE"/>
    <property type="match status" value="1"/>
</dbReference>
<keyword evidence="5" id="KW-0136">Cellulose degradation</keyword>
<keyword evidence="4 12" id="KW-0378">Hydrolase</keyword>
<evidence type="ECO:0000256" key="7">
    <source>
        <dbReference type="ARBA" id="ARBA00023295"/>
    </source>
</evidence>
<keyword evidence="7 12" id="KW-0326">Glycosidase</keyword>
<dbReference type="Gene3D" id="3.20.20.80">
    <property type="entry name" value="Glycosidases"/>
    <property type="match status" value="1"/>
</dbReference>
<dbReference type="GO" id="GO:0030245">
    <property type="term" value="P:cellulose catabolic process"/>
    <property type="evidence" value="ECO:0007669"/>
    <property type="project" value="UniProtKB-KW"/>
</dbReference>
<evidence type="ECO:0000256" key="6">
    <source>
        <dbReference type="ARBA" id="ARBA00023277"/>
    </source>
</evidence>
<proteinExistence type="inferred from homology"/>
<dbReference type="EC" id="3.2.1.21" evidence="3 12"/>
<organism evidence="13 14">
    <name type="scientific">Micropruina glycogenica</name>
    <dbReference type="NCBI Taxonomy" id="75385"/>
    <lineage>
        <taxon>Bacteria</taxon>
        <taxon>Bacillati</taxon>
        <taxon>Actinomycetota</taxon>
        <taxon>Actinomycetes</taxon>
        <taxon>Propionibacteriales</taxon>
        <taxon>Nocardioidaceae</taxon>
        <taxon>Micropruina</taxon>
    </lineage>
</organism>
<dbReference type="InterPro" id="IPR001360">
    <property type="entry name" value="Glyco_hydro_1"/>
</dbReference>
<dbReference type="Pfam" id="PF00232">
    <property type="entry name" value="Glyco_hydro_1"/>
    <property type="match status" value="1"/>
</dbReference>
<dbReference type="InterPro" id="IPR033132">
    <property type="entry name" value="GH_1_N_CS"/>
</dbReference>
<feature type="binding site" evidence="10">
    <location>
        <begin position="413"/>
        <end position="414"/>
    </location>
    <ligand>
        <name>substrate</name>
    </ligand>
</feature>
<protein>
    <recommendedName>
        <fullName evidence="3 12">Beta-glucosidase</fullName>
        <ecNumber evidence="3 12">3.2.1.21</ecNumber>
    </recommendedName>
</protein>
<keyword evidence="6" id="KW-0119">Carbohydrate metabolism</keyword>
<dbReference type="InterPro" id="IPR018120">
    <property type="entry name" value="Glyco_hydro_1_AS"/>
</dbReference>
<dbReference type="FunFam" id="3.20.20.80:FF:000004">
    <property type="entry name" value="Beta-glucosidase 6-phospho-beta-glucosidase"/>
    <property type="match status" value="1"/>
</dbReference>
<dbReference type="OrthoDB" id="9765195at2"/>
<dbReference type="Proteomes" id="UP000238164">
    <property type="component" value="Chromosome 1"/>
</dbReference>
<feature type="binding site" evidence="10">
    <location>
        <position position="160"/>
    </location>
    <ligand>
        <name>substrate</name>
    </ligand>
</feature>
<accession>A0A2N9JE25</accession>
<evidence type="ECO:0000256" key="3">
    <source>
        <dbReference type="ARBA" id="ARBA00012744"/>
    </source>
</evidence>
<evidence type="ECO:0000256" key="2">
    <source>
        <dbReference type="ARBA" id="ARBA00010838"/>
    </source>
</evidence>
<evidence type="ECO:0000313" key="13">
    <source>
        <dbReference type="EMBL" id="SPD86371.1"/>
    </source>
</evidence>
<feature type="binding site" evidence="10">
    <location>
        <position position="118"/>
    </location>
    <ligand>
        <name>substrate</name>
    </ligand>
</feature>
<gene>
    <name evidence="13" type="primary">bglA</name>
    <name evidence="13" type="ORF">MPLG2_1335</name>
</gene>
<dbReference type="PROSITE" id="PS00572">
    <property type="entry name" value="GLYCOSYL_HYDROL_F1_1"/>
    <property type="match status" value="1"/>
</dbReference>
<dbReference type="GO" id="GO:0005829">
    <property type="term" value="C:cytosol"/>
    <property type="evidence" value="ECO:0007669"/>
    <property type="project" value="TreeGrafter"/>
</dbReference>
<feature type="active site" description="Proton donor" evidence="9">
    <location>
        <position position="161"/>
    </location>
</feature>
<evidence type="ECO:0000256" key="1">
    <source>
        <dbReference type="ARBA" id="ARBA00000448"/>
    </source>
</evidence>
<dbReference type="PRINTS" id="PR00131">
    <property type="entry name" value="GLHYDRLASE1"/>
</dbReference>
<evidence type="ECO:0000256" key="9">
    <source>
        <dbReference type="PIRSR" id="PIRSR617736-1"/>
    </source>
</evidence>
<dbReference type="KEGG" id="mgg:MPLG2_1335"/>
<feature type="binding site" evidence="10">
    <location>
        <position position="19"/>
    </location>
    <ligand>
        <name>substrate</name>
    </ligand>
</feature>
<feature type="binding site" evidence="10">
    <location>
        <position position="291"/>
    </location>
    <ligand>
        <name>substrate</name>
    </ligand>
</feature>
<name>A0A2N9JE25_9ACTN</name>
<dbReference type="InterPro" id="IPR017736">
    <property type="entry name" value="Glyco_hydro_1_beta-glucosidase"/>
</dbReference>
<evidence type="ECO:0000313" key="14">
    <source>
        <dbReference type="Proteomes" id="UP000238164"/>
    </source>
</evidence>
<reference evidence="13 14" key="1">
    <citation type="submission" date="2018-02" db="EMBL/GenBank/DDBJ databases">
        <authorList>
            <person name="Cohen D.B."/>
            <person name="Kent A.D."/>
        </authorList>
    </citation>
    <scope>NUCLEOTIDE SEQUENCE [LARGE SCALE GENOMIC DNA]</scope>
    <source>
        <strain evidence="13">1</strain>
    </source>
</reference>
<keyword evidence="14" id="KW-1185">Reference proteome</keyword>
<evidence type="ECO:0000256" key="12">
    <source>
        <dbReference type="RuleBase" id="RU361175"/>
    </source>
</evidence>
<dbReference type="GO" id="GO:0008422">
    <property type="term" value="F:beta-glucosidase activity"/>
    <property type="evidence" value="ECO:0007669"/>
    <property type="project" value="UniProtKB-EC"/>
</dbReference>
<comment type="similarity">
    <text evidence="2 12">Belongs to the glycosyl hydrolase 1 family.</text>
</comment>
<dbReference type="AlphaFoldDB" id="A0A2N9JE25"/>
<evidence type="ECO:0000256" key="4">
    <source>
        <dbReference type="ARBA" id="ARBA00022801"/>
    </source>
</evidence>
<dbReference type="EMBL" id="LT985188">
    <property type="protein sequence ID" value="SPD86371.1"/>
    <property type="molecule type" value="Genomic_DNA"/>
</dbReference>
<dbReference type="PROSITE" id="PS00653">
    <property type="entry name" value="GLYCOSYL_HYDROL_F1_2"/>
    <property type="match status" value="1"/>
</dbReference>
<evidence type="ECO:0000256" key="8">
    <source>
        <dbReference type="ARBA" id="ARBA00023326"/>
    </source>
</evidence>
<comment type="catalytic activity">
    <reaction evidence="1 12">
        <text>Hydrolysis of terminal, non-reducing beta-D-glucosyl residues with release of beta-D-glucose.</text>
        <dbReference type="EC" id="3.2.1.21"/>
    </reaction>
</comment>
<evidence type="ECO:0000256" key="10">
    <source>
        <dbReference type="PIRSR" id="PIRSR617736-2"/>
    </source>
</evidence>
<feature type="active site" description="Nucleophile" evidence="9 11">
    <location>
        <position position="358"/>
    </location>
</feature>